<dbReference type="PANTHER" id="PTHR11606">
    <property type="entry name" value="GLUTAMATE DEHYDROGENASE"/>
    <property type="match status" value="1"/>
</dbReference>
<dbReference type="InterPro" id="IPR046346">
    <property type="entry name" value="Aminoacid_DH-like_N_sf"/>
</dbReference>
<dbReference type="Pfam" id="PF23147">
    <property type="entry name" value="GDH2_N"/>
    <property type="match status" value="1"/>
</dbReference>
<evidence type="ECO:0000256" key="5">
    <source>
        <dbReference type="SAM" id="MobiDB-lite"/>
    </source>
</evidence>
<dbReference type="EMBL" id="SPOI01000007">
    <property type="protein sequence ID" value="TIB42519.1"/>
    <property type="molecule type" value="Genomic_DNA"/>
</dbReference>
<evidence type="ECO:0000259" key="6">
    <source>
        <dbReference type="SMART" id="SM00839"/>
    </source>
</evidence>
<evidence type="ECO:0000256" key="4">
    <source>
        <dbReference type="PIRNR" id="PIRNR000184"/>
    </source>
</evidence>
<dbReference type="InterPro" id="IPR036291">
    <property type="entry name" value="NAD(P)-bd_dom_sf"/>
</dbReference>
<dbReference type="SUPFAM" id="SSF53223">
    <property type="entry name" value="Aminoacid dehydrogenase-like, N-terminal domain"/>
    <property type="match status" value="1"/>
</dbReference>
<dbReference type="Pfam" id="PF00208">
    <property type="entry name" value="ELFV_dehydrog"/>
    <property type="match status" value="1"/>
</dbReference>
<dbReference type="GO" id="GO:0006538">
    <property type="term" value="P:L-glutamate catabolic process"/>
    <property type="evidence" value="ECO:0007669"/>
    <property type="project" value="UniProtKB-UniRule"/>
</dbReference>
<dbReference type="EC" id="1.4.1.2" evidence="4"/>
<name>A0A4T0JH92_WALIC</name>
<comment type="catalytic activity">
    <reaction evidence="4">
        <text>L-glutamate + NAD(+) + H2O = 2-oxoglutarate + NH4(+) + NADH + H(+)</text>
        <dbReference type="Rhea" id="RHEA:15133"/>
        <dbReference type="ChEBI" id="CHEBI:15377"/>
        <dbReference type="ChEBI" id="CHEBI:15378"/>
        <dbReference type="ChEBI" id="CHEBI:16810"/>
        <dbReference type="ChEBI" id="CHEBI:28938"/>
        <dbReference type="ChEBI" id="CHEBI:29985"/>
        <dbReference type="ChEBI" id="CHEBI:57540"/>
        <dbReference type="ChEBI" id="CHEBI:57945"/>
        <dbReference type="EC" id="1.4.1.2"/>
    </reaction>
</comment>
<feature type="domain" description="Glutamate/phenylalanine/leucine/valine/L-tryptophan dehydrogenase C-terminal" evidence="6">
    <location>
        <begin position="706"/>
        <end position="968"/>
    </location>
</feature>
<dbReference type="PIRSF" id="PIRSF000184">
    <property type="entry name" value="GDH_NAD"/>
    <property type="match status" value="1"/>
</dbReference>
<dbReference type="InterPro" id="IPR055480">
    <property type="entry name" value="NAD-GDH_N"/>
</dbReference>
<gene>
    <name evidence="7" type="ORF">E3P86_00358</name>
</gene>
<evidence type="ECO:0000313" key="7">
    <source>
        <dbReference type="EMBL" id="TIB42519.1"/>
    </source>
</evidence>
<dbReference type="GO" id="GO:0005739">
    <property type="term" value="C:mitochondrion"/>
    <property type="evidence" value="ECO:0007669"/>
    <property type="project" value="UniProtKB-UniRule"/>
</dbReference>
<dbReference type="InterPro" id="IPR056365">
    <property type="entry name" value="NAD-GDH_2nd"/>
</dbReference>
<evidence type="ECO:0000256" key="2">
    <source>
        <dbReference type="ARBA" id="ARBA00023002"/>
    </source>
</evidence>
<dbReference type="SUPFAM" id="SSF51735">
    <property type="entry name" value="NAD(P)-binding Rossmann-fold domains"/>
    <property type="match status" value="1"/>
</dbReference>
<dbReference type="PANTHER" id="PTHR11606:SF24">
    <property type="entry name" value="NAD-SPECIFIC GLUTAMATE DEHYDROGENASE"/>
    <property type="match status" value="1"/>
</dbReference>
<evidence type="ECO:0000256" key="3">
    <source>
        <dbReference type="ARBA" id="ARBA00023027"/>
    </source>
</evidence>
<keyword evidence="3 4" id="KW-0520">NAD</keyword>
<comment type="caution">
    <text evidence="7">The sequence shown here is derived from an EMBL/GenBank/DDBJ whole genome shotgun (WGS) entry which is preliminary data.</text>
</comment>
<protein>
    <recommendedName>
        <fullName evidence="4">NAD-specific glutamate dehydrogenase</fullName>
        <ecNumber evidence="4">1.4.1.2</ecNumber>
    </recommendedName>
</protein>
<dbReference type="AlphaFoldDB" id="A0A4T0JH92"/>
<dbReference type="InterPro" id="IPR016210">
    <property type="entry name" value="NAD-GDH_euk"/>
</dbReference>
<sequence length="1065" mass="119835">MKLPEITSTGSTGSTESTESPFPHPRLCSSSPSPSFISFLSLRDPLLTKSQSQTPHLFIPSTPSPLQKSNSDLALNKLKNDKGYTDTIYADKDVQCQKVIENLKHKAFIPENLVDNEVNWFYTNLGIDDTYFKLETVDTISDHIISLYAAKLVAYTKHRNDSNKLDIDLKKERENDAVFIHSDKSGHGVEQLIDSKYFDSDSIPFRLETYTSKAKGNLRCYFLSKCNFPKLESKENDIRKIADPLFLEKASANTIDIYQRILNQVDVRTGPVVEGFEIEGTTEHRIVIGYKRGTTKGFFSTLTDLYHFYGLHSTRKFVEHFSNGSMIVSLYLNQDPLVPAPPISHSVVQIVREVSLIYCLPDNPLFSRAAETDPGMGNAVQEATYAYVGYIYITHFCNRLGPAYEALQSLLDESNSTHMGVLADLKRRLREETFTKTAILDVIQSYPELVRLLYTQFAMAHYPASSANEEVVPTLSHQRLQQVHVMSDEELHATLQKGTRNPFELQVLESFMVMNKHTLKTNFYQPTKVALSFRLDGDFLPNNEYTQKPYGIFFIVGSDFQGFHVRFKDVARGGIRILRSRDSENYATNQRMLFDECYNLSSTQSLKNKDIPEGGSKGVILPNLNANPELAFERYIDSIIDLLIPGNSPGIKEPIVDLHAKQEILFLGPDEGTAGYMDWAALHARSRGAPWWKSFTTGKSADTLGGIPHDVYGMTSRSVRQYYVGILDKMAMDEETTTKVQTGGPDGDLGSNEILLSKDKTVAIVDGSGVIYDPVGLDRAELTRLAKQRVMIKEFDVSRLSKDGYRVLCEQNDVKLPSGEIVQDGTSFRNGYHLRVKADVLIPCGGRPQAVNISNVNQLFDGEGKPHFKIIVEGANLFVTQQARLMLEKRGVILIRDSSANKGGVTSSSLEVLAGLALNEEEYSELMMYTNGKPSSFYESYVKDIQEIIESNARMEFNTIWSEYNRLGGTESRTIISDNLSRTLNKLQLELESSDGLFADVEKRKKVLSKAMPKTLVQYVGIDNLLQRLPLSYQKALFACQISRFCYQYGPAASQVEFYLYMSQF</sequence>
<dbReference type="Gene3D" id="3.40.50.720">
    <property type="entry name" value="NAD(P)-binding Rossmann-like Domain"/>
    <property type="match status" value="1"/>
</dbReference>
<dbReference type="SMART" id="SM00839">
    <property type="entry name" value="ELFV_dehydrog"/>
    <property type="match status" value="1"/>
</dbReference>
<proteinExistence type="inferred from homology"/>
<evidence type="ECO:0000256" key="1">
    <source>
        <dbReference type="ARBA" id="ARBA00006382"/>
    </source>
</evidence>
<dbReference type="Pfam" id="PF23152">
    <property type="entry name" value="GDH_2nd"/>
    <property type="match status" value="1"/>
</dbReference>
<comment type="similarity">
    <text evidence="1 4">Belongs to the Glu/Leu/Phe/Val dehydrogenases family.</text>
</comment>
<reference evidence="7 8" key="1">
    <citation type="submission" date="2019-03" db="EMBL/GenBank/DDBJ databases">
        <title>Sequencing 23 genomes of Wallemia ichthyophaga.</title>
        <authorList>
            <person name="Gostincar C."/>
        </authorList>
    </citation>
    <scope>NUCLEOTIDE SEQUENCE [LARGE SCALE GENOMIC DNA]</scope>
    <source>
        <strain evidence="7 8">EXF-6200</strain>
    </source>
</reference>
<accession>A0A4T0JH92</accession>
<keyword evidence="2 4" id="KW-0560">Oxidoreductase</keyword>
<comment type="function">
    <text evidence="4">NAD(+)-dependent glutamate dehydrogenase which degrades glutamate to ammonia and alpha-ketoglutarate.</text>
</comment>
<evidence type="ECO:0000313" key="8">
    <source>
        <dbReference type="Proteomes" id="UP000310689"/>
    </source>
</evidence>
<dbReference type="InterPro" id="IPR006096">
    <property type="entry name" value="Glu/Leu/Phe/Val/Trp_DH_C"/>
</dbReference>
<feature type="region of interest" description="Disordered" evidence="5">
    <location>
        <begin position="1"/>
        <end position="29"/>
    </location>
</feature>
<dbReference type="GO" id="GO:0004352">
    <property type="term" value="F:glutamate dehydrogenase (NAD+) activity"/>
    <property type="evidence" value="ECO:0007669"/>
    <property type="project" value="UniProtKB-UniRule"/>
</dbReference>
<feature type="compositionally biased region" description="Low complexity" evidence="5">
    <location>
        <begin position="7"/>
        <end position="20"/>
    </location>
</feature>
<dbReference type="Proteomes" id="UP000310689">
    <property type="component" value="Unassembled WGS sequence"/>
</dbReference>
<organism evidence="7 8">
    <name type="scientific">Wallemia ichthyophaga</name>
    <dbReference type="NCBI Taxonomy" id="245174"/>
    <lineage>
        <taxon>Eukaryota</taxon>
        <taxon>Fungi</taxon>
        <taxon>Dikarya</taxon>
        <taxon>Basidiomycota</taxon>
        <taxon>Wallemiomycotina</taxon>
        <taxon>Wallemiomycetes</taxon>
        <taxon>Wallemiales</taxon>
        <taxon>Wallemiaceae</taxon>
        <taxon>Wallemia</taxon>
    </lineage>
</organism>